<accession>A0A1G4B628</accession>
<name>A0A1G4B628_9PEZI</name>
<evidence type="ECO:0000313" key="2">
    <source>
        <dbReference type="Proteomes" id="UP000176998"/>
    </source>
</evidence>
<keyword evidence="2" id="KW-1185">Reference proteome</keyword>
<dbReference type="EMBL" id="MJBS01000064">
    <property type="protein sequence ID" value="OHE96867.1"/>
    <property type="molecule type" value="Genomic_DNA"/>
</dbReference>
<gene>
    <name evidence="1" type="ORF">CORC01_07834</name>
</gene>
<dbReference type="GeneID" id="34560979"/>
<comment type="caution">
    <text evidence="1">The sequence shown here is derived from an EMBL/GenBank/DDBJ whole genome shotgun (WGS) entry which is preliminary data.</text>
</comment>
<protein>
    <submittedName>
        <fullName evidence="1">Uncharacterized protein</fullName>
    </submittedName>
</protein>
<sequence>MYKSSPEKETSSIDVLDFEQRFALSSLIKNNCIDVAVESTASEATGIIAEPALLLGADTDRIGSEDRSTVSGVRSEPYSEHVVAKGVTALLAGIAPENKI</sequence>
<dbReference type="Proteomes" id="UP000176998">
    <property type="component" value="Unassembled WGS sequence"/>
</dbReference>
<organism evidence="1 2">
    <name type="scientific">Colletotrichum orchidophilum</name>
    <dbReference type="NCBI Taxonomy" id="1209926"/>
    <lineage>
        <taxon>Eukaryota</taxon>
        <taxon>Fungi</taxon>
        <taxon>Dikarya</taxon>
        <taxon>Ascomycota</taxon>
        <taxon>Pezizomycotina</taxon>
        <taxon>Sordariomycetes</taxon>
        <taxon>Hypocreomycetidae</taxon>
        <taxon>Glomerellales</taxon>
        <taxon>Glomerellaceae</taxon>
        <taxon>Colletotrichum</taxon>
    </lineage>
</organism>
<dbReference type="RefSeq" id="XP_022474023.1">
    <property type="nucleotide sequence ID" value="XM_022619469.1"/>
</dbReference>
<dbReference type="AlphaFoldDB" id="A0A1G4B628"/>
<evidence type="ECO:0000313" key="1">
    <source>
        <dbReference type="EMBL" id="OHE96867.1"/>
    </source>
</evidence>
<proteinExistence type="predicted"/>
<reference evidence="1 2" key="1">
    <citation type="submission" date="2016-09" db="EMBL/GenBank/DDBJ databases">
        <authorList>
            <person name="Capua I."/>
            <person name="De Benedictis P."/>
            <person name="Joannis T."/>
            <person name="Lombin L.H."/>
            <person name="Cattoli G."/>
        </authorList>
    </citation>
    <scope>NUCLEOTIDE SEQUENCE [LARGE SCALE GENOMIC DNA]</scope>
    <source>
        <strain evidence="1 2">IMI 309357</strain>
    </source>
</reference>